<accession>A0A8S9Y4V4</accession>
<dbReference type="EMBL" id="WIXP02000001">
    <property type="protein sequence ID" value="KAF6216302.1"/>
    <property type="molecule type" value="Genomic_DNA"/>
</dbReference>
<dbReference type="GO" id="GO:0016671">
    <property type="term" value="F:oxidoreductase activity, acting on a sulfur group of donors, disulfide as acceptor"/>
    <property type="evidence" value="ECO:0007669"/>
    <property type="project" value="InterPro"/>
</dbReference>
<organism evidence="4 5">
    <name type="scientific">Apolygus lucorum</name>
    <name type="common">Small green plant bug</name>
    <name type="synonym">Lygocoris lucorum</name>
    <dbReference type="NCBI Taxonomy" id="248454"/>
    <lineage>
        <taxon>Eukaryota</taxon>
        <taxon>Metazoa</taxon>
        <taxon>Ecdysozoa</taxon>
        <taxon>Arthropoda</taxon>
        <taxon>Hexapoda</taxon>
        <taxon>Insecta</taxon>
        <taxon>Pterygota</taxon>
        <taxon>Neoptera</taxon>
        <taxon>Paraneoptera</taxon>
        <taxon>Hemiptera</taxon>
        <taxon>Heteroptera</taxon>
        <taxon>Panheteroptera</taxon>
        <taxon>Cimicomorpha</taxon>
        <taxon>Miridae</taxon>
        <taxon>Mirini</taxon>
        <taxon>Apolygus</taxon>
    </lineage>
</organism>
<dbReference type="Proteomes" id="UP000466442">
    <property type="component" value="Linkage Group LG1"/>
</dbReference>
<evidence type="ECO:0000313" key="4">
    <source>
        <dbReference type="EMBL" id="KAF6216302.1"/>
    </source>
</evidence>
<evidence type="ECO:0000313" key="5">
    <source>
        <dbReference type="Proteomes" id="UP000466442"/>
    </source>
</evidence>
<dbReference type="PANTHER" id="PTHR13234:SF71">
    <property type="entry name" value="GAMMA-INTERFERON-INDUCIBLE LYSOSOMAL THIOL REDUCTASE-LIKE PROTEIN"/>
    <property type="match status" value="1"/>
</dbReference>
<comment type="similarity">
    <text evidence="1">Belongs to the GILT family.</text>
</comment>
<name>A0A8S9Y4V4_APOLU</name>
<proteinExistence type="inferred from homology"/>
<evidence type="ECO:0000256" key="1">
    <source>
        <dbReference type="ARBA" id="ARBA00005679"/>
    </source>
</evidence>
<gene>
    <name evidence="4" type="ORF">GE061_000642</name>
</gene>
<evidence type="ECO:0000256" key="3">
    <source>
        <dbReference type="SAM" id="SignalP"/>
    </source>
</evidence>
<keyword evidence="3" id="KW-0732">Signal</keyword>
<reference evidence="4" key="1">
    <citation type="journal article" date="2021" name="Mol. Ecol. Resour.">
        <title>Apolygus lucorum genome provides insights into omnivorousness and mesophyll feeding.</title>
        <authorList>
            <person name="Liu Y."/>
            <person name="Liu H."/>
            <person name="Wang H."/>
            <person name="Huang T."/>
            <person name="Liu B."/>
            <person name="Yang B."/>
            <person name="Yin L."/>
            <person name="Li B."/>
            <person name="Zhang Y."/>
            <person name="Zhang S."/>
            <person name="Jiang F."/>
            <person name="Zhang X."/>
            <person name="Ren Y."/>
            <person name="Wang B."/>
            <person name="Wang S."/>
            <person name="Lu Y."/>
            <person name="Wu K."/>
            <person name="Fan W."/>
            <person name="Wang G."/>
        </authorList>
    </citation>
    <scope>NUCLEOTIDE SEQUENCE</scope>
    <source>
        <strain evidence="4">12Hb</strain>
    </source>
</reference>
<evidence type="ECO:0008006" key="6">
    <source>
        <dbReference type="Google" id="ProtNLM"/>
    </source>
</evidence>
<dbReference type="InterPro" id="IPR004911">
    <property type="entry name" value="Interferon-induced_GILT"/>
</dbReference>
<dbReference type="Pfam" id="PF03227">
    <property type="entry name" value="GILT"/>
    <property type="match status" value="1"/>
</dbReference>
<feature type="signal peptide" evidence="3">
    <location>
        <begin position="1"/>
        <end position="16"/>
    </location>
</feature>
<dbReference type="AlphaFoldDB" id="A0A8S9Y4V4"/>
<keyword evidence="2" id="KW-0325">Glycoprotein</keyword>
<comment type="caution">
    <text evidence="4">The sequence shown here is derived from an EMBL/GenBank/DDBJ whole genome shotgun (WGS) entry which is preliminary data.</text>
</comment>
<protein>
    <recommendedName>
        <fullName evidence="6">Gamma-interferon-inducible lysosomal thiol reductase</fullName>
    </recommendedName>
</protein>
<evidence type="ECO:0000256" key="2">
    <source>
        <dbReference type="ARBA" id="ARBA00023180"/>
    </source>
</evidence>
<feature type="chain" id="PRO_5035738074" description="Gamma-interferon-inducible lysosomal thiol reductase" evidence="3">
    <location>
        <begin position="17"/>
        <end position="211"/>
    </location>
</feature>
<sequence length="211" mass="23489">MVTIRYLVAIATIISAQSVLSADKVKLDVYYESQCPDCYNFFVNQLRPVSKQLFNYMETNLVPYGNAHTIRDGDKVSFKCQHGVTECLLNKIHACALARVQGTNLKRVLLASCLFDHYKTPKIAGKLCSPKFGLKWNEILSCATGSEGIELEDKYGNETNSLNPPHTFVPTVAINKNRGDDNFQNEIANHLKSVICKTLAEAKITPDACNQ</sequence>
<dbReference type="PANTHER" id="PTHR13234">
    <property type="entry name" value="GAMMA-INTERFERON INDUCIBLE LYSOSOMAL THIOL REDUCTASE GILT"/>
    <property type="match status" value="1"/>
</dbReference>
<dbReference type="OrthoDB" id="958254at2759"/>
<keyword evidence="5" id="KW-1185">Reference proteome</keyword>